<dbReference type="Proteomes" id="UP000235036">
    <property type="component" value="Unassembled WGS sequence"/>
</dbReference>
<proteinExistence type="predicted"/>
<reference evidence="1 2" key="1">
    <citation type="submission" date="2017-08" db="EMBL/GenBank/DDBJ databases">
        <title>Genomes of Fischerella (Mastigocladus) sp. strains.</title>
        <authorList>
            <person name="Miller S.R."/>
        </authorList>
    </citation>
    <scope>NUCLEOTIDE SEQUENCE [LARGE SCALE GENOMIC DNA]</scope>
    <source>
        <strain evidence="1 2">CCMEE 5323</strain>
    </source>
</reference>
<organism evidence="1 2">
    <name type="scientific">Fischerella muscicola CCMEE 5323</name>
    <dbReference type="NCBI Taxonomy" id="2019572"/>
    <lineage>
        <taxon>Bacteria</taxon>
        <taxon>Bacillati</taxon>
        <taxon>Cyanobacteriota</taxon>
        <taxon>Cyanophyceae</taxon>
        <taxon>Nostocales</taxon>
        <taxon>Hapalosiphonaceae</taxon>
        <taxon>Fischerella</taxon>
    </lineage>
</organism>
<dbReference type="AlphaFoldDB" id="A0A2N6K8P7"/>
<protein>
    <submittedName>
        <fullName evidence="1">Uncharacterized protein</fullName>
    </submittedName>
</protein>
<comment type="caution">
    <text evidence="1">The sequence shown here is derived from an EMBL/GenBank/DDBJ whole genome shotgun (WGS) entry which is preliminary data.</text>
</comment>
<keyword evidence="2" id="KW-1185">Reference proteome</keyword>
<evidence type="ECO:0000313" key="2">
    <source>
        <dbReference type="Proteomes" id="UP000235036"/>
    </source>
</evidence>
<dbReference type="EMBL" id="NRQW01000033">
    <property type="protein sequence ID" value="PLZ94089.1"/>
    <property type="molecule type" value="Genomic_DNA"/>
</dbReference>
<gene>
    <name evidence="1" type="ORF">CEN44_01445</name>
</gene>
<evidence type="ECO:0000313" key="1">
    <source>
        <dbReference type="EMBL" id="PLZ94089.1"/>
    </source>
</evidence>
<name>A0A2N6K8P7_FISMU</name>
<sequence length="96" mass="10958">MTIPISHYCEKARWALSKLKITYIEERHTPPFHLLATGRVGGKTTPVLVAVIQPSEHPIQSVIYKDLPPKFVSEINAFRKTPAGDFVLRLYRDRNS</sequence>
<accession>A0A2N6K8P7</accession>